<feature type="region of interest" description="Disordered" evidence="1">
    <location>
        <begin position="545"/>
        <end position="566"/>
    </location>
</feature>
<proteinExistence type="predicted"/>
<keyword evidence="2" id="KW-0472">Membrane</keyword>
<keyword evidence="4" id="KW-1185">Reference proteome</keyword>
<comment type="caution">
    <text evidence="3">The sequence shown here is derived from an EMBL/GenBank/DDBJ whole genome shotgun (WGS) entry which is preliminary data.</text>
</comment>
<name>A0AAD5VUW3_9AGAR</name>
<keyword evidence="2" id="KW-1133">Transmembrane helix</keyword>
<organism evidence="3 4">
    <name type="scientific">Leucocoprinus birnbaumii</name>
    <dbReference type="NCBI Taxonomy" id="56174"/>
    <lineage>
        <taxon>Eukaryota</taxon>
        <taxon>Fungi</taxon>
        <taxon>Dikarya</taxon>
        <taxon>Basidiomycota</taxon>
        <taxon>Agaricomycotina</taxon>
        <taxon>Agaricomycetes</taxon>
        <taxon>Agaricomycetidae</taxon>
        <taxon>Agaricales</taxon>
        <taxon>Agaricineae</taxon>
        <taxon>Agaricaceae</taxon>
        <taxon>Leucocoprinus</taxon>
    </lineage>
</organism>
<feature type="transmembrane region" description="Helical" evidence="2">
    <location>
        <begin position="174"/>
        <end position="196"/>
    </location>
</feature>
<feature type="transmembrane region" description="Helical" evidence="2">
    <location>
        <begin position="42"/>
        <end position="62"/>
    </location>
</feature>
<sequence length="566" mass="62279">MHPALQNFNRLTLRAILLCSILCLISANLDLIQTLAWNSQRAALRSAFPGLALVGVFVKLVLMQYRKWRTIFEIAWVMMEFALFGYSLEALRFFDQSLQFVNLEPVYYVSFMVLCILSIVSLLSVIWSITFIRGAGIFSIYSCKESESDPVWTVLLGHDVFKKRFSSDNYIIRFVRGVLALALLLLIILLAFYYLIITPSSLNFNGVEVQTYSGITDVSLTLTSVNFNWVYILLDKGMLPVTNVSDFAMEESLTVRLVKWESLGSTETIALNCVFDFTQAITMASCPVGSGFFNVQAALAEGRIDPTLFAGIDVSFDFSSILNSSGLTSSGWPSALPLQAYVGFTNSLQSIWANTPPVFLNPGSQSNVFGELSFKQQLVNRGLAVVGISWKSDNFAFLKTITQIPGSGAPTNSTIGSFTMSFGLRLLGQVERENKGSSVLQGFASLGGIWTTLTGAFGTIFGSSLLLILFQKKPVSIYGLIHAVYGGGKLYLEEGDRLSTRQRGEFVDLLHKHLIDTGEHHLEANELNHGHVGIRDEESGPVTGQLAQLPQHYPGSPATTTSYKGE</sequence>
<accession>A0AAD5VUW3</accession>
<feature type="transmembrane region" description="Helical" evidence="2">
    <location>
        <begin position="12"/>
        <end position="36"/>
    </location>
</feature>
<evidence type="ECO:0000313" key="4">
    <source>
        <dbReference type="Proteomes" id="UP001213000"/>
    </source>
</evidence>
<keyword evidence="2" id="KW-0812">Transmembrane</keyword>
<dbReference type="Proteomes" id="UP001213000">
    <property type="component" value="Unassembled WGS sequence"/>
</dbReference>
<reference evidence="3" key="1">
    <citation type="submission" date="2022-07" db="EMBL/GenBank/DDBJ databases">
        <title>Genome Sequence of Leucocoprinus birnbaumii.</title>
        <authorList>
            <person name="Buettner E."/>
        </authorList>
    </citation>
    <scope>NUCLEOTIDE SEQUENCE</scope>
    <source>
        <strain evidence="3">VT141</strain>
    </source>
</reference>
<feature type="compositionally biased region" description="Polar residues" evidence="1">
    <location>
        <begin position="557"/>
        <end position="566"/>
    </location>
</feature>
<evidence type="ECO:0000256" key="1">
    <source>
        <dbReference type="SAM" id="MobiDB-lite"/>
    </source>
</evidence>
<feature type="transmembrane region" description="Helical" evidence="2">
    <location>
        <begin position="447"/>
        <end position="470"/>
    </location>
</feature>
<feature type="transmembrane region" description="Helical" evidence="2">
    <location>
        <begin position="106"/>
        <end position="132"/>
    </location>
</feature>
<evidence type="ECO:0000313" key="3">
    <source>
        <dbReference type="EMBL" id="KAJ3570058.1"/>
    </source>
</evidence>
<protein>
    <submittedName>
        <fullName evidence="3">Uncharacterized protein</fullName>
    </submittedName>
</protein>
<feature type="transmembrane region" description="Helical" evidence="2">
    <location>
        <begin position="74"/>
        <end position="94"/>
    </location>
</feature>
<dbReference type="AlphaFoldDB" id="A0AAD5VUW3"/>
<gene>
    <name evidence="3" type="ORF">NP233_g4651</name>
</gene>
<dbReference type="EMBL" id="JANIEX010000256">
    <property type="protein sequence ID" value="KAJ3570058.1"/>
    <property type="molecule type" value="Genomic_DNA"/>
</dbReference>
<evidence type="ECO:0000256" key="2">
    <source>
        <dbReference type="SAM" id="Phobius"/>
    </source>
</evidence>